<accession>A0A369ULT2</accession>
<feature type="transmembrane region" description="Helical" evidence="1">
    <location>
        <begin position="118"/>
        <end position="142"/>
    </location>
</feature>
<name>A0A369ULT2_9GAMM</name>
<dbReference type="AlphaFoldDB" id="A0A369ULT2"/>
<keyword evidence="3" id="KW-1185">Reference proteome</keyword>
<feature type="transmembrane region" description="Helical" evidence="1">
    <location>
        <begin position="72"/>
        <end position="98"/>
    </location>
</feature>
<feature type="transmembrane region" description="Helical" evidence="1">
    <location>
        <begin position="163"/>
        <end position="185"/>
    </location>
</feature>
<proteinExistence type="predicted"/>
<sequence>MFAACFSVVLTAIITAIRLATGGSAHLSVMLGSYAAWLPLALLTKGLLAYAWAQHEVERGQRPWCLYPAKTVLKLALILTLASFLISMALAPLNAAYIRWLMESSVLRPLGWWAALPLLKTAGMELLSLAVDWFALVVGLRVANEREVGVPTRMTDAMPAARWWFAAAFFVLFTVFLSNASGASIRLLGSPAGTLHVMFYTLLPAALAFACARYMLRKPSPMMQPLRLAACAGVVALLSAAVIVVVPVLMYLLMVALNSSFSGASAGTFAISVALLVLPVFPLAAFALWRYRANLPVMGFSASAAE</sequence>
<evidence type="ECO:0000313" key="3">
    <source>
        <dbReference type="Proteomes" id="UP000253782"/>
    </source>
</evidence>
<dbReference type="Proteomes" id="UP000253782">
    <property type="component" value="Unassembled WGS sequence"/>
</dbReference>
<feature type="transmembrane region" description="Helical" evidence="1">
    <location>
        <begin position="197"/>
        <end position="216"/>
    </location>
</feature>
<protein>
    <submittedName>
        <fullName evidence="2">Uncharacterized protein</fullName>
    </submittedName>
</protein>
<gene>
    <name evidence="2" type="ORF">DVJ77_09920</name>
</gene>
<dbReference type="EMBL" id="QQAH01000009">
    <property type="protein sequence ID" value="RDD81491.1"/>
    <property type="molecule type" value="Genomic_DNA"/>
</dbReference>
<evidence type="ECO:0000313" key="2">
    <source>
        <dbReference type="EMBL" id="RDD81491.1"/>
    </source>
</evidence>
<evidence type="ECO:0000256" key="1">
    <source>
        <dbReference type="SAM" id="Phobius"/>
    </source>
</evidence>
<keyword evidence="1" id="KW-0472">Membrane</keyword>
<keyword evidence="1" id="KW-1133">Transmembrane helix</keyword>
<keyword evidence="1" id="KW-0812">Transmembrane</keyword>
<organism evidence="2 3">
    <name type="scientific">Dyella tabacisoli</name>
    <dbReference type="NCBI Taxonomy" id="2282381"/>
    <lineage>
        <taxon>Bacteria</taxon>
        <taxon>Pseudomonadati</taxon>
        <taxon>Pseudomonadota</taxon>
        <taxon>Gammaproteobacteria</taxon>
        <taxon>Lysobacterales</taxon>
        <taxon>Rhodanobacteraceae</taxon>
        <taxon>Dyella</taxon>
    </lineage>
</organism>
<feature type="transmembrane region" description="Helical" evidence="1">
    <location>
        <begin position="32"/>
        <end position="52"/>
    </location>
</feature>
<comment type="caution">
    <text evidence="2">The sequence shown here is derived from an EMBL/GenBank/DDBJ whole genome shotgun (WGS) entry which is preliminary data.</text>
</comment>
<feature type="transmembrane region" description="Helical" evidence="1">
    <location>
        <begin position="266"/>
        <end position="289"/>
    </location>
</feature>
<reference evidence="2 3" key="1">
    <citation type="submission" date="2018-07" db="EMBL/GenBank/DDBJ databases">
        <title>Dyella tabacisoli L4-6T, whole genome shotgun sequence.</title>
        <authorList>
            <person name="Zhou X.-K."/>
            <person name="Li W.-J."/>
            <person name="Duan Y.-Q."/>
        </authorList>
    </citation>
    <scope>NUCLEOTIDE SEQUENCE [LARGE SCALE GENOMIC DNA]</scope>
    <source>
        <strain evidence="2 3">L4-6</strain>
    </source>
</reference>
<feature type="transmembrane region" description="Helical" evidence="1">
    <location>
        <begin position="228"/>
        <end position="254"/>
    </location>
</feature>